<evidence type="ECO:0000313" key="1">
    <source>
        <dbReference type="EMBL" id="KAF8692153.1"/>
    </source>
</evidence>
<dbReference type="PANTHER" id="PTHR31264:SF7">
    <property type="entry name" value="F-BOX DOMAIN CONTAINING PROTEIN, EXPRESSED"/>
    <property type="match status" value="1"/>
</dbReference>
<gene>
    <name evidence="1" type="ORF">HU200_039754</name>
</gene>
<accession>A0A835EF37</accession>
<organism evidence="1 2">
    <name type="scientific">Digitaria exilis</name>
    <dbReference type="NCBI Taxonomy" id="1010633"/>
    <lineage>
        <taxon>Eukaryota</taxon>
        <taxon>Viridiplantae</taxon>
        <taxon>Streptophyta</taxon>
        <taxon>Embryophyta</taxon>
        <taxon>Tracheophyta</taxon>
        <taxon>Spermatophyta</taxon>
        <taxon>Magnoliopsida</taxon>
        <taxon>Liliopsida</taxon>
        <taxon>Poales</taxon>
        <taxon>Poaceae</taxon>
        <taxon>PACMAD clade</taxon>
        <taxon>Panicoideae</taxon>
        <taxon>Panicodae</taxon>
        <taxon>Paniceae</taxon>
        <taxon>Anthephorinae</taxon>
        <taxon>Digitaria</taxon>
    </lineage>
</organism>
<protein>
    <recommendedName>
        <fullName evidence="3">F-box domain-containing protein</fullName>
    </recommendedName>
</protein>
<evidence type="ECO:0008006" key="3">
    <source>
        <dbReference type="Google" id="ProtNLM"/>
    </source>
</evidence>
<keyword evidence="2" id="KW-1185">Reference proteome</keyword>
<dbReference type="AlphaFoldDB" id="A0A835EF37"/>
<dbReference type="Gramene" id="Dexi3B01G0036890.1">
    <property type="protein sequence ID" value="Dexi3B01G0036890.1:cds"/>
    <property type="gene ID" value="Dexi3B01G0036890"/>
</dbReference>
<dbReference type="PANTHER" id="PTHR31264">
    <property type="entry name" value="OS07G0554500 PROTEIN-RELATED"/>
    <property type="match status" value="1"/>
</dbReference>
<dbReference type="Proteomes" id="UP000636709">
    <property type="component" value="Unassembled WGS sequence"/>
</dbReference>
<dbReference type="InterPro" id="IPR036047">
    <property type="entry name" value="F-box-like_dom_sf"/>
</dbReference>
<sequence length="426" mass="47658">MSRPAPSDLPILPDEVTEDILVRLDAAADVARAAIACRSHLRVVRDRRFLLRLRRSLRPPPVLGFLSTSVRDGPRLRFHRPKAGHGGAAAARAVARAGDFAFSFLPRDAATFTDWSVRDVRDGRVLLSRRRLAGAVNSTFLDLAVADPLHRRYVLIPTIPDELVLKRYSAEMGSEPFFAVAAAPAAARKEDDDDGGEVVVVEEEMGSQFHFQVIYNWMSQYKIDTFVFSSVTGKWRGATSFSLLPSRVIQDPRGMARYHVGNCFYWVHNHYDHALVLDELEMRFSLLALPFPDMMCKKVQSQGIAVFDAGEHGLGLIVIRFQVMGLEMYCKKKNDGGGGAEEEWRRHKLIPYPEPACGFTIVAATEGCLMLEGTTSCSDDSKRSSRYFTLDLKTFLAERWFIPSAKGIGRPYLYANYPPLLSQPSI</sequence>
<dbReference type="OrthoDB" id="685466at2759"/>
<name>A0A835EF37_9POAL</name>
<comment type="caution">
    <text evidence="1">The sequence shown here is derived from an EMBL/GenBank/DDBJ whole genome shotgun (WGS) entry which is preliminary data.</text>
</comment>
<proteinExistence type="predicted"/>
<dbReference type="SUPFAM" id="SSF81383">
    <property type="entry name" value="F-box domain"/>
    <property type="match status" value="1"/>
</dbReference>
<reference evidence="1" key="1">
    <citation type="submission" date="2020-07" db="EMBL/GenBank/DDBJ databases">
        <title>Genome sequence and genetic diversity analysis of an under-domesticated orphan crop, white fonio (Digitaria exilis).</title>
        <authorList>
            <person name="Bennetzen J.L."/>
            <person name="Chen S."/>
            <person name="Ma X."/>
            <person name="Wang X."/>
            <person name="Yssel A.E.J."/>
            <person name="Chaluvadi S.R."/>
            <person name="Johnson M."/>
            <person name="Gangashetty P."/>
            <person name="Hamidou F."/>
            <person name="Sanogo M.D."/>
            <person name="Zwaenepoel A."/>
            <person name="Wallace J."/>
            <person name="Van De Peer Y."/>
            <person name="Van Deynze A."/>
        </authorList>
    </citation>
    <scope>NUCLEOTIDE SEQUENCE</scope>
    <source>
        <tissue evidence="1">Leaves</tissue>
    </source>
</reference>
<dbReference type="EMBL" id="JACEFO010001947">
    <property type="protein sequence ID" value="KAF8692153.1"/>
    <property type="molecule type" value="Genomic_DNA"/>
</dbReference>
<evidence type="ECO:0000313" key="2">
    <source>
        <dbReference type="Proteomes" id="UP000636709"/>
    </source>
</evidence>